<dbReference type="OrthoDB" id="4928033at2759"/>
<comment type="caution">
    <text evidence="4">The sequence shown here is derived from an EMBL/GenBank/DDBJ whole genome shotgun (WGS) entry which is preliminary data.</text>
</comment>
<feature type="region of interest" description="Disordered" evidence="1">
    <location>
        <begin position="236"/>
        <end position="267"/>
    </location>
</feature>
<gene>
    <name evidence="4" type="ORF">CDD82_5388</name>
</gene>
<evidence type="ECO:0000259" key="3">
    <source>
        <dbReference type="Pfam" id="PF22596"/>
    </source>
</evidence>
<feature type="compositionally biased region" description="Polar residues" evidence="1">
    <location>
        <begin position="244"/>
        <end position="254"/>
    </location>
</feature>
<dbReference type="InterPro" id="IPR054695">
    <property type="entry name" value="Pierisin-like_dom"/>
</dbReference>
<proteinExistence type="predicted"/>
<sequence length="495" mass="53831">MRLGRLILVSLVGGVYGIPTRERDASSSLLRRDKPDGRRESIPAEQASKEEVPDGSDVGIFFRGDSRAPEEVFRDGFRPQGTNMDLQQHLSFAGGSGYVSLSRSLAASRRYAFGRSADGNRQGYVYVVVPEQLPEGYYIPRLFPNDRAVQINREFAAAGAIPGGSIAGAYTYENGNADAPTGWLPNQAYGYSESRPYDPSRDWCFANICSLLGNAAQWVCGGNSDPCVQERNDAFERERAEAGQQGSNQPTSGANDPACDGQGCQEDDENRYLPGSNSLMALIAGCLFSIKGAGPKRSLDLAGPLVRRQDSCPASVKTWGAANGLDCSYSAKDKAQCSLSPNGPKEGQSSFTKLKIKAKLANSVRAGTDSIIYIRFGDKPLIQLFDRPSADDAVEHEVDVAKIFGSNQPAMAELQRFSLMQVVVPTINTVFGTADQWELESIGFEAQHSPSTVTLINDQHKAVNQWLGENAKDSDFPRPVWSAELKTEEWHAHVD</sequence>
<protein>
    <recommendedName>
        <fullName evidence="3">Pierisin-like domain-containing protein</fullName>
    </recommendedName>
</protein>
<reference evidence="4 5" key="1">
    <citation type="submission" date="2017-06" db="EMBL/GenBank/DDBJ databases">
        <title>Ant-infecting Ophiocordyceps genomes reveal a high diversity of potential behavioral manipulation genes and a possible major role for enterotoxins.</title>
        <authorList>
            <person name="De Bekker C."/>
            <person name="Evans H.C."/>
            <person name="Brachmann A."/>
            <person name="Hughes D.P."/>
        </authorList>
    </citation>
    <scope>NUCLEOTIDE SEQUENCE [LARGE SCALE GENOMIC DNA]</scope>
    <source>
        <strain evidence="4 5">1348a</strain>
    </source>
</reference>
<keyword evidence="5" id="KW-1185">Reference proteome</keyword>
<organism evidence="4 5">
    <name type="scientific">Ophiocordyceps australis</name>
    <dbReference type="NCBI Taxonomy" id="1399860"/>
    <lineage>
        <taxon>Eukaryota</taxon>
        <taxon>Fungi</taxon>
        <taxon>Dikarya</taxon>
        <taxon>Ascomycota</taxon>
        <taxon>Pezizomycotina</taxon>
        <taxon>Sordariomycetes</taxon>
        <taxon>Hypocreomycetidae</taxon>
        <taxon>Hypocreales</taxon>
        <taxon>Ophiocordycipitaceae</taxon>
        <taxon>Ophiocordyceps</taxon>
    </lineage>
</organism>
<dbReference type="Proteomes" id="UP000224854">
    <property type="component" value="Unassembled WGS sequence"/>
</dbReference>
<dbReference type="SUPFAM" id="SSF56399">
    <property type="entry name" value="ADP-ribosylation"/>
    <property type="match status" value="1"/>
</dbReference>
<dbReference type="Gene3D" id="3.90.210.10">
    <property type="entry name" value="Heat-Labile Enterotoxin, subunit A"/>
    <property type="match status" value="1"/>
</dbReference>
<evidence type="ECO:0000313" key="4">
    <source>
        <dbReference type="EMBL" id="PHH73546.1"/>
    </source>
</evidence>
<accession>A0A2C5Z0K1</accession>
<feature type="signal peptide" evidence="2">
    <location>
        <begin position="1"/>
        <end position="17"/>
    </location>
</feature>
<feature type="chain" id="PRO_5013016432" description="Pierisin-like domain-containing protein" evidence="2">
    <location>
        <begin position="18"/>
        <end position="495"/>
    </location>
</feature>
<feature type="domain" description="Pierisin-like" evidence="3">
    <location>
        <begin position="62"/>
        <end position="188"/>
    </location>
</feature>
<dbReference type="EMBL" id="NJEU01000496">
    <property type="protein sequence ID" value="PHH73546.1"/>
    <property type="molecule type" value="Genomic_DNA"/>
</dbReference>
<name>A0A2C5Z0K1_9HYPO</name>
<evidence type="ECO:0000256" key="2">
    <source>
        <dbReference type="SAM" id="SignalP"/>
    </source>
</evidence>
<feature type="region of interest" description="Disordered" evidence="1">
    <location>
        <begin position="23"/>
        <end position="62"/>
    </location>
</feature>
<dbReference type="Pfam" id="PF22596">
    <property type="entry name" value="Scabin-like"/>
    <property type="match status" value="1"/>
</dbReference>
<feature type="compositionally biased region" description="Basic and acidic residues" evidence="1">
    <location>
        <begin position="23"/>
        <end position="52"/>
    </location>
</feature>
<keyword evidence="2" id="KW-0732">Signal</keyword>
<dbReference type="AlphaFoldDB" id="A0A2C5Z0K1"/>
<evidence type="ECO:0000313" key="5">
    <source>
        <dbReference type="Proteomes" id="UP000224854"/>
    </source>
</evidence>
<evidence type="ECO:0000256" key="1">
    <source>
        <dbReference type="SAM" id="MobiDB-lite"/>
    </source>
</evidence>